<dbReference type="GO" id="GO:0005634">
    <property type="term" value="C:nucleus"/>
    <property type="evidence" value="ECO:0007669"/>
    <property type="project" value="TreeGrafter"/>
</dbReference>
<sequence>MNEILDNNFKEFYPKISTALKEASFIGIDCEFTGINHQSIPHATLFDSMQQHYDKLRRNIESYIAVQIGITAFKKLQHENVYIATPFSFYLQPKTIPTGVDREFRWQVTAIQFLKTHKFDFNKASYDGISYLNNQDEINLQNYLKKNEYADNGACLITLDEENFFFNTIDRVKKWIKNSPSNENTIEIECNDYIQFCCIQKYLRNSFNNIWTEPLDNKFLVIKVTQETRSILEEKDNNSLENKLMDYCMGFTKIFKLLKSLKKPIVGHNLLLDLMFMYQQFYEPLPVKYTNFKKEINQIYPTVYDTKVLSYEMKKITKKDTWKSNSLEGLYTYFKDDEGRFLVGNSPRIHFQNSEIINEKIFHDAGWDSFYTGYCFVKIAHVYASKKRGGVVAMKDFTHAELIASIQDYKNCVNLIRGNCPYMRLDGPDPISSRPPRLNFETRNSKSLNMIQVIDALSSFESVAIQPYTKTSVLIAPSNYRTAREILQHFEKNKNYCVSTFSPLKHSPVIRSLLWSSLVLSGSLLTWLIHQTVKKPTIT</sequence>
<dbReference type="GO" id="GO:0000175">
    <property type="term" value="F:3'-5'-RNA exonuclease activity"/>
    <property type="evidence" value="ECO:0007669"/>
    <property type="project" value="TreeGrafter"/>
</dbReference>
<comment type="similarity">
    <text evidence="1">Belongs to the CAF1 family.</text>
</comment>
<keyword evidence="3" id="KW-1185">Reference proteome</keyword>
<reference evidence="2 3" key="1">
    <citation type="submission" date="2020-08" db="EMBL/GenBank/DDBJ databases">
        <title>Aphidius gifuensis genome sequencing and assembly.</title>
        <authorList>
            <person name="Du Z."/>
        </authorList>
    </citation>
    <scope>NUCLEOTIDE SEQUENCE [LARGE SCALE GENOMIC DNA]</scope>
    <source>
        <strain evidence="2">YNYX2018</strain>
        <tissue evidence="2">Adults</tissue>
    </source>
</reference>
<proteinExistence type="inferred from homology"/>
<dbReference type="InterPro" id="IPR036397">
    <property type="entry name" value="RNaseH_sf"/>
</dbReference>
<dbReference type="PANTHER" id="PTHR15092:SF22">
    <property type="entry name" value="POLY(A)-SPECIFIC RIBONUCLEASE PNLDC1"/>
    <property type="match status" value="1"/>
</dbReference>
<dbReference type="Pfam" id="PF04857">
    <property type="entry name" value="CAF1"/>
    <property type="match status" value="1"/>
</dbReference>
<dbReference type="InterPro" id="IPR006941">
    <property type="entry name" value="RNase_CAF1"/>
</dbReference>
<evidence type="ECO:0000313" key="3">
    <source>
        <dbReference type="Proteomes" id="UP000639338"/>
    </source>
</evidence>
<dbReference type="InterPro" id="IPR051181">
    <property type="entry name" value="CAF1_poly(A)_ribonucleases"/>
</dbReference>
<evidence type="ECO:0000256" key="1">
    <source>
        <dbReference type="ARBA" id="ARBA00008372"/>
    </source>
</evidence>
<dbReference type="GO" id="GO:1990431">
    <property type="term" value="P:priRNA 3'-end processing"/>
    <property type="evidence" value="ECO:0007669"/>
    <property type="project" value="TreeGrafter"/>
</dbReference>
<protein>
    <submittedName>
        <fullName evidence="2">Uncharacterized protein</fullName>
    </submittedName>
</protein>
<accession>A0A834Y194</accession>
<dbReference type="Gene3D" id="3.30.420.10">
    <property type="entry name" value="Ribonuclease H-like superfamily/Ribonuclease H"/>
    <property type="match status" value="2"/>
</dbReference>
<name>A0A834Y194_APHGI</name>
<organism evidence="2 3">
    <name type="scientific">Aphidius gifuensis</name>
    <name type="common">Parasitoid wasp</name>
    <dbReference type="NCBI Taxonomy" id="684658"/>
    <lineage>
        <taxon>Eukaryota</taxon>
        <taxon>Metazoa</taxon>
        <taxon>Ecdysozoa</taxon>
        <taxon>Arthropoda</taxon>
        <taxon>Hexapoda</taxon>
        <taxon>Insecta</taxon>
        <taxon>Pterygota</taxon>
        <taxon>Neoptera</taxon>
        <taxon>Endopterygota</taxon>
        <taxon>Hymenoptera</taxon>
        <taxon>Apocrita</taxon>
        <taxon>Ichneumonoidea</taxon>
        <taxon>Braconidae</taxon>
        <taxon>Aphidiinae</taxon>
        <taxon>Aphidius</taxon>
    </lineage>
</organism>
<dbReference type="GO" id="GO:0000289">
    <property type="term" value="P:nuclear-transcribed mRNA poly(A) tail shortening"/>
    <property type="evidence" value="ECO:0007669"/>
    <property type="project" value="TreeGrafter"/>
</dbReference>
<comment type="caution">
    <text evidence="2">The sequence shown here is derived from an EMBL/GenBank/DDBJ whole genome shotgun (WGS) entry which is preliminary data.</text>
</comment>
<dbReference type="GO" id="GO:0003723">
    <property type="term" value="F:RNA binding"/>
    <property type="evidence" value="ECO:0007669"/>
    <property type="project" value="TreeGrafter"/>
</dbReference>
<dbReference type="InterPro" id="IPR012337">
    <property type="entry name" value="RNaseH-like_sf"/>
</dbReference>
<dbReference type="SUPFAM" id="SSF53098">
    <property type="entry name" value="Ribonuclease H-like"/>
    <property type="match status" value="1"/>
</dbReference>
<gene>
    <name evidence="2" type="ORF">HCN44_004564</name>
</gene>
<dbReference type="EMBL" id="JACMRX010000002">
    <property type="protein sequence ID" value="KAF7995092.1"/>
    <property type="molecule type" value="Genomic_DNA"/>
</dbReference>
<evidence type="ECO:0000313" key="2">
    <source>
        <dbReference type="EMBL" id="KAF7995092.1"/>
    </source>
</evidence>
<dbReference type="GO" id="GO:1990432">
    <property type="term" value="P:siRNA 3'-end processing"/>
    <property type="evidence" value="ECO:0007669"/>
    <property type="project" value="TreeGrafter"/>
</dbReference>
<dbReference type="GO" id="GO:0005783">
    <property type="term" value="C:endoplasmic reticulum"/>
    <property type="evidence" value="ECO:0007669"/>
    <property type="project" value="TreeGrafter"/>
</dbReference>
<dbReference type="AlphaFoldDB" id="A0A834Y194"/>
<dbReference type="OrthoDB" id="414075at2759"/>
<dbReference type="PANTHER" id="PTHR15092">
    <property type="entry name" value="POLY A -SPECIFIC RIBONUCLEASE/TARGET OF EGR1, MEMBER 1"/>
    <property type="match status" value="1"/>
</dbReference>
<dbReference type="Proteomes" id="UP000639338">
    <property type="component" value="Unassembled WGS sequence"/>
</dbReference>